<accession>A0ABT9YKB4</accession>
<proteinExistence type="predicted"/>
<dbReference type="Proteomes" id="UP001225034">
    <property type="component" value="Unassembled WGS sequence"/>
</dbReference>
<evidence type="ECO:0000256" key="1">
    <source>
        <dbReference type="SAM" id="Coils"/>
    </source>
</evidence>
<feature type="coiled-coil region" evidence="1">
    <location>
        <begin position="64"/>
        <end position="91"/>
    </location>
</feature>
<sequence>MSDEIKLDPQLQKLNVSNIRTSSQNLEPTATVYNEGWTELDSITLVKQNLVDLQRVVRQYKSLVETNSTQIESLVEQFSQAEEQVAEGIKR</sequence>
<dbReference type="Pfam" id="PF17279">
    <property type="entry name" value="DUF5344"/>
    <property type="match status" value="1"/>
</dbReference>
<gene>
    <name evidence="2" type="ORF">J2S05_003109</name>
</gene>
<evidence type="ECO:0000313" key="3">
    <source>
        <dbReference type="Proteomes" id="UP001225034"/>
    </source>
</evidence>
<dbReference type="InterPro" id="IPR046318">
    <property type="entry name" value="DUF5344"/>
</dbReference>
<evidence type="ECO:0000313" key="2">
    <source>
        <dbReference type="EMBL" id="MDQ0208298.1"/>
    </source>
</evidence>
<dbReference type="EMBL" id="JAUSUA010000005">
    <property type="protein sequence ID" value="MDQ0208298.1"/>
    <property type="molecule type" value="Genomic_DNA"/>
</dbReference>
<dbReference type="NCBIfam" id="TIGR04197">
    <property type="entry name" value="T7SS_SACOL2603"/>
    <property type="match status" value="1"/>
</dbReference>
<reference evidence="2 3" key="1">
    <citation type="submission" date="2023-07" db="EMBL/GenBank/DDBJ databases">
        <title>Genomic Encyclopedia of Type Strains, Phase IV (KMG-IV): sequencing the most valuable type-strain genomes for metagenomic binning, comparative biology and taxonomic classification.</title>
        <authorList>
            <person name="Goeker M."/>
        </authorList>
    </citation>
    <scope>NUCLEOTIDE SEQUENCE [LARGE SCALE GENOMIC DNA]</scope>
    <source>
        <strain evidence="2 3">DSM 19154</strain>
    </source>
</reference>
<organism evidence="2 3">
    <name type="scientific">Alkalicoccobacillus murimartini</name>
    <dbReference type="NCBI Taxonomy" id="171685"/>
    <lineage>
        <taxon>Bacteria</taxon>
        <taxon>Bacillati</taxon>
        <taxon>Bacillota</taxon>
        <taxon>Bacilli</taxon>
        <taxon>Bacillales</taxon>
        <taxon>Bacillaceae</taxon>
        <taxon>Alkalicoccobacillus</taxon>
    </lineage>
</organism>
<comment type="caution">
    <text evidence="2">The sequence shown here is derived from an EMBL/GenBank/DDBJ whole genome shotgun (WGS) entry which is preliminary data.</text>
</comment>
<dbReference type="RefSeq" id="WP_306984272.1">
    <property type="nucleotide sequence ID" value="NZ_JAUSUA010000005.1"/>
</dbReference>
<dbReference type="InterPro" id="IPR021477">
    <property type="entry name" value="TVIIS_effector_SACOL2603_fam"/>
</dbReference>
<keyword evidence="1" id="KW-0175">Coiled coil</keyword>
<name>A0ABT9YKB4_9BACI</name>
<protein>
    <submittedName>
        <fullName evidence="2">Type VII secretion effector (TIGR04197 family)</fullName>
    </submittedName>
</protein>
<keyword evidence="3" id="KW-1185">Reference proteome</keyword>